<keyword evidence="3 6" id="KW-0812">Transmembrane</keyword>
<dbReference type="InterPro" id="IPR050833">
    <property type="entry name" value="Poly_Biosynth_Transport"/>
</dbReference>
<feature type="transmembrane region" description="Helical" evidence="6">
    <location>
        <begin position="363"/>
        <end position="383"/>
    </location>
</feature>
<keyword evidence="5 6" id="KW-0472">Membrane</keyword>
<organism evidence="8 9">
    <name type="scientific">Erwinia sorbitola</name>
    <dbReference type="NCBI Taxonomy" id="2681984"/>
    <lineage>
        <taxon>Bacteria</taxon>
        <taxon>Pseudomonadati</taxon>
        <taxon>Pseudomonadota</taxon>
        <taxon>Gammaproteobacteria</taxon>
        <taxon>Enterobacterales</taxon>
        <taxon>Erwiniaceae</taxon>
        <taxon>Erwinia</taxon>
    </lineage>
</organism>
<feature type="transmembrane region" description="Helical" evidence="6">
    <location>
        <begin position="126"/>
        <end position="145"/>
    </location>
</feature>
<name>A0A6I6EBA1_9GAMM</name>
<keyword evidence="4 6" id="KW-1133">Transmembrane helix</keyword>
<evidence type="ECO:0000256" key="3">
    <source>
        <dbReference type="ARBA" id="ARBA00022692"/>
    </source>
</evidence>
<feature type="transmembrane region" description="Helical" evidence="6">
    <location>
        <begin position="254"/>
        <end position="274"/>
    </location>
</feature>
<accession>A0A6L6GLQ4</accession>
<feature type="transmembrane region" description="Helical" evidence="6">
    <location>
        <begin position="20"/>
        <end position="39"/>
    </location>
</feature>
<feature type="transmembrane region" description="Helical" evidence="6">
    <location>
        <begin position="444"/>
        <end position="461"/>
    </location>
</feature>
<dbReference type="Proteomes" id="UP000480164">
    <property type="component" value="Unassembled WGS sequence"/>
</dbReference>
<evidence type="ECO:0000256" key="1">
    <source>
        <dbReference type="ARBA" id="ARBA00004651"/>
    </source>
</evidence>
<reference evidence="8 9" key="2">
    <citation type="submission" date="2019-12" db="EMBL/GenBank/DDBJ databases">
        <title>Erwinia sp. nov., isolated from droppings of birds in the Qinghai-Tiebt plateau of China.</title>
        <authorList>
            <person name="Ge Y."/>
        </authorList>
    </citation>
    <scope>NUCLEOTIDE SEQUENCE [LARGE SCALE GENOMIC DNA]</scope>
    <source>
        <strain evidence="8 9">J780</strain>
    </source>
</reference>
<evidence type="ECO:0000256" key="5">
    <source>
        <dbReference type="ARBA" id="ARBA00023136"/>
    </source>
</evidence>
<feature type="transmembrane region" description="Helical" evidence="6">
    <location>
        <begin position="157"/>
        <end position="178"/>
    </location>
</feature>
<gene>
    <name evidence="7" type="ORF">GK011_05490</name>
    <name evidence="8" type="ORF">GN242_07200</name>
</gene>
<evidence type="ECO:0000313" key="8">
    <source>
        <dbReference type="EMBL" id="QGU87014.1"/>
    </source>
</evidence>
<accession>A0A6I6EBA1</accession>
<feature type="transmembrane region" description="Helical" evidence="6">
    <location>
        <begin position="51"/>
        <end position="68"/>
    </location>
</feature>
<evidence type="ECO:0000313" key="9">
    <source>
        <dbReference type="Proteomes" id="UP000424752"/>
    </source>
</evidence>
<dbReference type="EMBL" id="CP046509">
    <property type="protein sequence ID" value="QGU87014.1"/>
    <property type="molecule type" value="Genomic_DNA"/>
</dbReference>
<evidence type="ECO:0000313" key="10">
    <source>
        <dbReference type="Proteomes" id="UP000480164"/>
    </source>
</evidence>
<feature type="transmembrane region" description="Helical" evidence="6">
    <location>
        <begin position="89"/>
        <end position="106"/>
    </location>
</feature>
<evidence type="ECO:0000313" key="7">
    <source>
        <dbReference type="EMBL" id="MTD26399.1"/>
    </source>
</evidence>
<evidence type="ECO:0000256" key="2">
    <source>
        <dbReference type="ARBA" id="ARBA00022475"/>
    </source>
</evidence>
<feature type="transmembrane region" description="Helical" evidence="6">
    <location>
        <begin position="419"/>
        <end position="438"/>
    </location>
</feature>
<evidence type="ECO:0000256" key="4">
    <source>
        <dbReference type="ARBA" id="ARBA00022989"/>
    </source>
</evidence>
<dbReference type="PANTHER" id="PTHR30250:SF11">
    <property type="entry name" value="O-ANTIGEN TRANSPORTER-RELATED"/>
    <property type="match status" value="1"/>
</dbReference>
<sequence length="474" mass="53045">MFSKINLIIKAIEKKNSIIIGLGTNLSGNLILFLTTMYMTNNVTEDQYGQFRLTFALVSILVISLMLGRDSSVLYFYQKEKTDKAILEEVFSGLALVVVGCLALYYCDDYILKYLLNGHVSRENYHLSILMIPLWAAYNLLTPVVRVKGFINTSFILSNLIQRVLRFPFLLAFVWLGYNNFWGLAWSMILSQLLLLVVLIVYVSSLLSWRLPNPLSFFSRFGYSFSLGMNAILLAVAGKIDVIVIGKLSTISNVAIYDIVTSLAVVSLFPYIALSKSYEPKLFNFFENTEKHPAYKKNFTLSLSLTTVAGLFFILFSQDVLALFGKEYIAGSLALIIISIFFIMIACTGAVNEWMTMNSYARINFFILLISGIVNVFLCYLLVPDYGLPGAAVALGGALLFSKVAAMVFIAYKHNVGMLIVNYKQLLIVVSFVAISLVSHDLPLIIKCVIYLLLSSLLILLNNSIRQRVLKLGN</sequence>
<keyword evidence="10" id="KW-1185">Reference proteome</keyword>
<feature type="transmembrane region" description="Helical" evidence="6">
    <location>
        <begin position="328"/>
        <end position="351"/>
    </location>
</feature>
<comment type="subcellular location">
    <subcellularLocation>
        <location evidence="1">Cell membrane</location>
        <topology evidence="1">Multi-pass membrane protein</topology>
    </subcellularLocation>
</comment>
<protein>
    <submittedName>
        <fullName evidence="8">Oligosaccharide flippase family protein</fullName>
    </submittedName>
</protein>
<dbReference type="AlphaFoldDB" id="A0A6I6EBA1"/>
<evidence type="ECO:0000256" key="6">
    <source>
        <dbReference type="SAM" id="Phobius"/>
    </source>
</evidence>
<dbReference type="RefSeq" id="WP_154751644.1">
    <property type="nucleotide sequence ID" value="NZ_CP046509.1"/>
</dbReference>
<dbReference type="Pfam" id="PF01943">
    <property type="entry name" value="Polysacc_synt"/>
    <property type="match status" value="1"/>
</dbReference>
<feature type="transmembrane region" description="Helical" evidence="6">
    <location>
        <begin position="389"/>
        <end position="412"/>
    </location>
</feature>
<dbReference type="GO" id="GO:0005886">
    <property type="term" value="C:plasma membrane"/>
    <property type="evidence" value="ECO:0007669"/>
    <property type="project" value="UniProtKB-SubCell"/>
</dbReference>
<dbReference type="KEGG" id="erwi:GN242_07200"/>
<feature type="transmembrane region" description="Helical" evidence="6">
    <location>
        <begin position="299"/>
        <end position="316"/>
    </location>
</feature>
<feature type="transmembrane region" description="Helical" evidence="6">
    <location>
        <begin position="184"/>
        <end position="209"/>
    </location>
</feature>
<reference evidence="7 10" key="1">
    <citation type="submission" date="2019-11" db="EMBL/GenBank/DDBJ databases">
        <title>Erwinia sp. nov., isolated from feces of birds in Tibet plateau of China.</title>
        <authorList>
            <person name="Ge Y."/>
        </authorList>
    </citation>
    <scope>NUCLEOTIDE SEQUENCE [LARGE SCALE GENOMIC DNA]</scope>
    <source>
        <strain evidence="7 10">J316</strain>
    </source>
</reference>
<dbReference type="PANTHER" id="PTHR30250">
    <property type="entry name" value="PST FAMILY PREDICTED COLANIC ACID TRANSPORTER"/>
    <property type="match status" value="1"/>
</dbReference>
<dbReference type="EMBL" id="WLZX01000001">
    <property type="protein sequence ID" value="MTD26399.1"/>
    <property type="molecule type" value="Genomic_DNA"/>
</dbReference>
<feature type="transmembrane region" description="Helical" evidence="6">
    <location>
        <begin position="221"/>
        <end position="248"/>
    </location>
</feature>
<dbReference type="Proteomes" id="UP000424752">
    <property type="component" value="Chromosome"/>
</dbReference>
<dbReference type="InterPro" id="IPR002797">
    <property type="entry name" value="Polysacc_synth"/>
</dbReference>
<keyword evidence="2" id="KW-1003">Cell membrane</keyword>
<proteinExistence type="predicted"/>